<dbReference type="Proteomes" id="UP000018144">
    <property type="component" value="Unassembled WGS sequence"/>
</dbReference>
<accession>U4KW71</accession>
<reference evidence="1 2" key="1">
    <citation type="journal article" date="2013" name="PLoS Genet.">
        <title>The genome and development-dependent transcriptomes of Pyronema confluens: a window into fungal evolution.</title>
        <authorList>
            <person name="Traeger S."/>
            <person name="Altegoer F."/>
            <person name="Freitag M."/>
            <person name="Gabaldon T."/>
            <person name="Kempken F."/>
            <person name="Kumar A."/>
            <person name="Marcet-Houben M."/>
            <person name="Poggeler S."/>
            <person name="Stajich J.E."/>
            <person name="Nowrousian M."/>
        </authorList>
    </citation>
    <scope>NUCLEOTIDE SEQUENCE [LARGE SCALE GENOMIC DNA]</scope>
    <source>
        <strain evidence="2">CBS 100304</strain>
        <tissue evidence="1">Vegetative mycelium</tissue>
    </source>
</reference>
<evidence type="ECO:0000313" key="2">
    <source>
        <dbReference type="Proteomes" id="UP000018144"/>
    </source>
</evidence>
<dbReference type="AlphaFoldDB" id="U4KW71"/>
<sequence>MFRLKSSLPCYFSLSPCLHWYTVPSSPIRFDHSMFFSVVD</sequence>
<gene>
    <name evidence="1" type="ORF">PCON_05264</name>
</gene>
<protein>
    <submittedName>
        <fullName evidence="1">Uncharacterized protein</fullName>
    </submittedName>
</protein>
<proteinExistence type="predicted"/>
<evidence type="ECO:0000313" key="1">
    <source>
        <dbReference type="EMBL" id="CCX05677.1"/>
    </source>
</evidence>
<keyword evidence="2" id="KW-1185">Reference proteome</keyword>
<organism evidence="1 2">
    <name type="scientific">Pyronema omphalodes (strain CBS 100304)</name>
    <name type="common">Pyronema confluens</name>
    <dbReference type="NCBI Taxonomy" id="1076935"/>
    <lineage>
        <taxon>Eukaryota</taxon>
        <taxon>Fungi</taxon>
        <taxon>Dikarya</taxon>
        <taxon>Ascomycota</taxon>
        <taxon>Pezizomycotina</taxon>
        <taxon>Pezizomycetes</taxon>
        <taxon>Pezizales</taxon>
        <taxon>Pyronemataceae</taxon>
        <taxon>Pyronema</taxon>
    </lineage>
</organism>
<name>U4KW71_PYROM</name>
<dbReference type="EMBL" id="HF935265">
    <property type="protein sequence ID" value="CCX05677.1"/>
    <property type="molecule type" value="Genomic_DNA"/>
</dbReference>